<dbReference type="SUPFAM" id="SSF64288">
    <property type="entry name" value="Chorismate lyase-like"/>
    <property type="match status" value="1"/>
</dbReference>
<dbReference type="InterPro" id="IPR050679">
    <property type="entry name" value="Bact_HTH_transcr_reg"/>
</dbReference>
<gene>
    <name evidence="5" type="ORF">SAMN04487970_1004163</name>
</gene>
<dbReference type="InterPro" id="IPR036390">
    <property type="entry name" value="WH_DNA-bd_sf"/>
</dbReference>
<evidence type="ECO:0000259" key="4">
    <source>
        <dbReference type="PROSITE" id="PS50949"/>
    </source>
</evidence>
<dbReference type="RefSeq" id="WP_245719530.1">
    <property type="nucleotide sequence ID" value="NZ_FMTT01000004.1"/>
</dbReference>
<dbReference type="PANTHER" id="PTHR44846:SF1">
    <property type="entry name" value="MANNOSYL-D-GLYCERATE TRANSPORT_METABOLISM SYSTEM REPRESSOR MNGR-RELATED"/>
    <property type="match status" value="1"/>
</dbReference>
<dbReference type="PRINTS" id="PR00035">
    <property type="entry name" value="HTHGNTR"/>
</dbReference>
<dbReference type="Proteomes" id="UP000198601">
    <property type="component" value="Unassembled WGS sequence"/>
</dbReference>
<keyword evidence="6" id="KW-1185">Reference proteome</keyword>
<evidence type="ECO:0000256" key="3">
    <source>
        <dbReference type="ARBA" id="ARBA00023163"/>
    </source>
</evidence>
<evidence type="ECO:0000313" key="6">
    <source>
        <dbReference type="Proteomes" id="UP000198601"/>
    </source>
</evidence>
<dbReference type="AlphaFoldDB" id="A0A1G4PYC7"/>
<sequence>MAKTKADAPLYHKLKNRILELIESGRYRPGDRLPTEYELCEQFEVSRTTVRQALHHLKLEGHIEQTQGKGTFVASSKIQQPLSSYISFDDYMKRLGLTGETKVLEFAVVPANAKLAKMLQVAETDPLFKLIRMRYVDRTPLKYSITYIPWKVAPGLALEEIHGSLYDVFRGKYGHQLSKCVDWIEPILTDDQYSEYLEVAVGAPALMVRSVTYDTAGIPMEHSQEIFRGDRSKFVLERDLQSPSANYTGLLPDPWQHEPDGAE</sequence>
<dbReference type="GO" id="GO:0003677">
    <property type="term" value="F:DNA binding"/>
    <property type="evidence" value="ECO:0007669"/>
    <property type="project" value="UniProtKB-KW"/>
</dbReference>
<dbReference type="CDD" id="cd07377">
    <property type="entry name" value="WHTH_GntR"/>
    <property type="match status" value="1"/>
</dbReference>
<evidence type="ECO:0000256" key="2">
    <source>
        <dbReference type="ARBA" id="ARBA00023125"/>
    </source>
</evidence>
<evidence type="ECO:0000313" key="5">
    <source>
        <dbReference type="EMBL" id="SCW37088.1"/>
    </source>
</evidence>
<accession>A0A1G4PYC7</accession>
<dbReference type="Pfam" id="PF07702">
    <property type="entry name" value="UTRA"/>
    <property type="match status" value="1"/>
</dbReference>
<dbReference type="GO" id="GO:0003700">
    <property type="term" value="F:DNA-binding transcription factor activity"/>
    <property type="evidence" value="ECO:0007669"/>
    <property type="project" value="InterPro"/>
</dbReference>
<evidence type="ECO:0000256" key="1">
    <source>
        <dbReference type="ARBA" id="ARBA00023015"/>
    </source>
</evidence>
<dbReference type="InterPro" id="IPR036388">
    <property type="entry name" value="WH-like_DNA-bd_sf"/>
</dbReference>
<reference evidence="6" key="1">
    <citation type="submission" date="2016-10" db="EMBL/GenBank/DDBJ databases">
        <authorList>
            <person name="Varghese N."/>
            <person name="Submissions S."/>
        </authorList>
    </citation>
    <scope>NUCLEOTIDE SEQUENCE [LARGE SCALE GENOMIC DNA]</scope>
    <source>
        <strain evidence="6">CGMCC 1.8946</strain>
    </source>
</reference>
<dbReference type="EMBL" id="FMTT01000004">
    <property type="protein sequence ID" value="SCW37088.1"/>
    <property type="molecule type" value="Genomic_DNA"/>
</dbReference>
<keyword evidence="1" id="KW-0805">Transcription regulation</keyword>
<dbReference type="SUPFAM" id="SSF46785">
    <property type="entry name" value="Winged helix' DNA-binding domain"/>
    <property type="match status" value="1"/>
</dbReference>
<dbReference type="STRING" id="624147.SAMN04487970_1004163"/>
<dbReference type="InterPro" id="IPR011663">
    <property type="entry name" value="UTRA"/>
</dbReference>
<organism evidence="5 6">
    <name type="scientific">Paenibacillus tianmuensis</name>
    <dbReference type="NCBI Taxonomy" id="624147"/>
    <lineage>
        <taxon>Bacteria</taxon>
        <taxon>Bacillati</taxon>
        <taxon>Bacillota</taxon>
        <taxon>Bacilli</taxon>
        <taxon>Bacillales</taxon>
        <taxon>Paenibacillaceae</taxon>
        <taxon>Paenibacillus</taxon>
    </lineage>
</organism>
<keyword evidence="2" id="KW-0238">DNA-binding</keyword>
<keyword evidence="3" id="KW-0804">Transcription</keyword>
<feature type="domain" description="HTH gntR-type" evidence="4">
    <location>
        <begin position="8"/>
        <end position="76"/>
    </location>
</feature>
<dbReference type="PANTHER" id="PTHR44846">
    <property type="entry name" value="MANNOSYL-D-GLYCERATE TRANSPORT/METABOLISM SYSTEM REPRESSOR MNGR-RELATED"/>
    <property type="match status" value="1"/>
</dbReference>
<protein>
    <submittedName>
        <fullName evidence="5">GntR family transcriptional regulator</fullName>
    </submittedName>
</protein>
<dbReference type="InterPro" id="IPR000524">
    <property type="entry name" value="Tscrpt_reg_HTH_GntR"/>
</dbReference>
<name>A0A1G4PYC7_9BACL</name>
<dbReference type="SMART" id="SM00866">
    <property type="entry name" value="UTRA"/>
    <property type="match status" value="1"/>
</dbReference>
<dbReference type="InterPro" id="IPR028978">
    <property type="entry name" value="Chorismate_lyase_/UTRA_dom_sf"/>
</dbReference>
<dbReference type="PROSITE" id="PS50949">
    <property type="entry name" value="HTH_GNTR"/>
    <property type="match status" value="1"/>
</dbReference>
<dbReference type="Gene3D" id="3.40.1410.10">
    <property type="entry name" value="Chorismate lyase-like"/>
    <property type="match status" value="1"/>
</dbReference>
<dbReference type="GO" id="GO:0045892">
    <property type="term" value="P:negative regulation of DNA-templated transcription"/>
    <property type="evidence" value="ECO:0007669"/>
    <property type="project" value="TreeGrafter"/>
</dbReference>
<dbReference type="Gene3D" id="1.10.10.10">
    <property type="entry name" value="Winged helix-like DNA-binding domain superfamily/Winged helix DNA-binding domain"/>
    <property type="match status" value="1"/>
</dbReference>
<dbReference type="Pfam" id="PF00392">
    <property type="entry name" value="GntR"/>
    <property type="match status" value="1"/>
</dbReference>
<proteinExistence type="predicted"/>
<dbReference type="FunFam" id="1.10.10.10:FF:000079">
    <property type="entry name" value="GntR family transcriptional regulator"/>
    <property type="match status" value="1"/>
</dbReference>
<dbReference type="SMART" id="SM00345">
    <property type="entry name" value="HTH_GNTR"/>
    <property type="match status" value="1"/>
</dbReference>